<comment type="similarity">
    <text evidence="1">Belongs to the polysaccharide synthase family.</text>
</comment>
<dbReference type="CDD" id="cd05237">
    <property type="entry name" value="UDP_invert_4-6DH_SDR_e"/>
    <property type="match status" value="1"/>
</dbReference>
<keyword evidence="2" id="KW-0472">Membrane</keyword>
<sequence length="650" mass="73432">MPKFKLTKATIKSSFQNNARRVSRRYLPRWTIFAIDIALLNFASLVYYLIIVNLNVDFYPTLTIAERFGLQIVIYTLFFYKFKTYSGIVRHSTLYDGFNLFKATFCALLTLTLFNYSSLYFYGTKIYLMPGLLMHFFITFIFLISFRILIKVAYQVYVELGKSTRYEKVVVFGTDDKAVALANALLMDVDQKYKLVAFIEPNKNNFFLNETLLNLPVLAYKKTFFKSMSGLGATTLILTPHAESNEQRDRIIHKCLERGIKLLTVPLISDWEDVKNIAKKIKTFEIQDLLERKPIELATDNISSTISDQVVLVTGAAGSIGSEIVRQLLLFEPKAILLLDQAETPLHELDLELKKSTKILCLSILADIRDKKQLEYVFREYQPNLVFHAAAYKHVPLMEGNPIQAVQTNVIGTKNLADLAVAYGVSRFVMVSTDKAVNPTNVMGASKRIAEKYVQSYALDFNSNIKLTTKFITTRFGNVLGSNGSVVPLFEKQITTGGPVTVTHPEVLRYFMTIPEACQLVLEAGAMGNGGEIYIFDMGQPVRIVDLAEKMIRLAGFVPYKDIAIQFTGLRPGEKLYEELLHDSSTTLPTHHEKIMVCRDSCTDFNGIKVDIEDLVAIAEQGNVYDLVAAMKQIVPEFKSKNSAFEQLDV</sequence>
<dbReference type="OrthoDB" id="9803111at2"/>
<dbReference type="PANTHER" id="PTHR43318:SF1">
    <property type="entry name" value="POLYSACCHARIDE BIOSYNTHESIS PROTEIN EPSC-RELATED"/>
    <property type="match status" value="1"/>
</dbReference>
<dbReference type="PANTHER" id="PTHR43318">
    <property type="entry name" value="UDP-N-ACETYLGLUCOSAMINE 4,6-DEHYDRATASE"/>
    <property type="match status" value="1"/>
</dbReference>
<evidence type="ECO:0000259" key="3">
    <source>
        <dbReference type="Pfam" id="PF02719"/>
    </source>
</evidence>
<accession>A0A1M7ZWK1</accession>
<dbReference type="STRING" id="416016.SAMN05443547_1581"/>
<dbReference type="InterPro" id="IPR051203">
    <property type="entry name" value="Polysaccharide_Synthase-Rel"/>
</dbReference>
<organism evidence="4 5">
    <name type="scientific">Flavobacterium cucumis</name>
    <dbReference type="NCBI Taxonomy" id="416016"/>
    <lineage>
        <taxon>Bacteria</taxon>
        <taxon>Pseudomonadati</taxon>
        <taxon>Bacteroidota</taxon>
        <taxon>Flavobacteriia</taxon>
        <taxon>Flavobacteriales</taxon>
        <taxon>Flavobacteriaceae</taxon>
        <taxon>Flavobacterium</taxon>
    </lineage>
</organism>
<dbReference type="Gene3D" id="3.40.50.720">
    <property type="entry name" value="NAD(P)-binding Rossmann-like Domain"/>
    <property type="match status" value="2"/>
</dbReference>
<protein>
    <submittedName>
        <fullName evidence="4">NDP-sugar epimerase, includes UDP-GlcNAc-inverting 4,6-dehydratase FlaA1 and capsular polysaccharide biosynthesis protein EpsC</fullName>
    </submittedName>
</protein>
<keyword evidence="5" id="KW-1185">Reference proteome</keyword>
<dbReference type="Proteomes" id="UP000184611">
    <property type="component" value="Unassembled WGS sequence"/>
</dbReference>
<name>A0A1M7ZWK1_9FLAO</name>
<dbReference type="SUPFAM" id="SSF51735">
    <property type="entry name" value="NAD(P)-binding Rossmann-fold domains"/>
    <property type="match status" value="1"/>
</dbReference>
<gene>
    <name evidence="4" type="ORF">SAMN05443547_1581</name>
</gene>
<dbReference type="Pfam" id="PF02719">
    <property type="entry name" value="Polysacc_synt_2"/>
    <property type="match status" value="1"/>
</dbReference>
<evidence type="ECO:0000256" key="2">
    <source>
        <dbReference type="SAM" id="Phobius"/>
    </source>
</evidence>
<feature type="domain" description="Polysaccharide biosynthesis protein CapD-like" evidence="3">
    <location>
        <begin position="311"/>
        <end position="598"/>
    </location>
</feature>
<dbReference type="EMBL" id="FRYK01000002">
    <property type="protein sequence ID" value="SHO73226.1"/>
    <property type="molecule type" value="Genomic_DNA"/>
</dbReference>
<evidence type="ECO:0000313" key="4">
    <source>
        <dbReference type="EMBL" id="SHO73226.1"/>
    </source>
</evidence>
<evidence type="ECO:0000313" key="5">
    <source>
        <dbReference type="Proteomes" id="UP000184611"/>
    </source>
</evidence>
<proteinExistence type="inferred from homology"/>
<keyword evidence="2" id="KW-1133">Transmembrane helix</keyword>
<dbReference type="InterPro" id="IPR003869">
    <property type="entry name" value="Polysac_CapD-like"/>
</dbReference>
<feature type="transmembrane region" description="Helical" evidence="2">
    <location>
        <begin position="30"/>
        <end position="52"/>
    </location>
</feature>
<keyword evidence="2" id="KW-0812">Transmembrane</keyword>
<dbReference type="InterPro" id="IPR036291">
    <property type="entry name" value="NAD(P)-bd_dom_sf"/>
</dbReference>
<feature type="transmembrane region" description="Helical" evidence="2">
    <location>
        <begin position="127"/>
        <end position="150"/>
    </location>
</feature>
<evidence type="ECO:0000256" key="1">
    <source>
        <dbReference type="ARBA" id="ARBA00007430"/>
    </source>
</evidence>
<feature type="transmembrane region" description="Helical" evidence="2">
    <location>
        <begin position="100"/>
        <end position="121"/>
    </location>
</feature>
<reference evidence="5" key="1">
    <citation type="submission" date="2016-12" db="EMBL/GenBank/DDBJ databases">
        <authorList>
            <person name="Varghese N."/>
            <person name="Submissions S."/>
        </authorList>
    </citation>
    <scope>NUCLEOTIDE SEQUENCE [LARGE SCALE GENOMIC DNA]</scope>
    <source>
        <strain evidence="5">DSM 18830</strain>
    </source>
</reference>
<dbReference type="AlphaFoldDB" id="A0A1M7ZWK1"/>
<dbReference type="RefSeq" id="WP_073583116.1">
    <property type="nucleotide sequence ID" value="NZ_CBCSEA010000006.1"/>
</dbReference>